<feature type="region of interest" description="Disordered" evidence="1">
    <location>
        <begin position="102"/>
        <end position="125"/>
    </location>
</feature>
<protein>
    <submittedName>
        <fullName evidence="2">Microfibrillar-associated protein 1-like protein</fullName>
    </submittedName>
</protein>
<evidence type="ECO:0000313" key="2">
    <source>
        <dbReference type="EMBL" id="OMO92926.1"/>
    </source>
</evidence>
<accession>A0A1R3JDM9</accession>
<reference evidence="3" key="1">
    <citation type="submission" date="2013-09" db="EMBL/GenBank/DDBJ databases">
        <title>Corchorus olitorius genome sequencing.</title>
        <authorList>
            <person name="Alam M."/>
            <person name="Haque M.S."/>
            <person name="Islam M.S."/>
            <person name="Emdad E.M."/>
            <person name="Islam M.M."/>
            <person name="Ahmed B."/>
            <person name="Halim A."/>
            <person name="Hossen Q.M.M."/>
            <person name="Hossain M.Z."/>
            <person name="Ahmed R."/>
            <person name="Khan M.M."/>
            <person name="Islam R."/>
            <person name="Rashid M.M."/>
            <person name="Khan S.A."/>
            <person name="Rahman M.S."/>
            <person name="Alam M."/>
            <person name="Yahiya A.S."/>
            <person name="Khan M.S."/>
            <person name="Azam M.S."/>
            <person name="Haque T."/>
            <person name="Lashkar M.Z.H."/>
            <person name="Akhand A.I."/>
            <person name="Morshed G."/>
            <person name="Roy S."/>
            <person name="Uddin K.S."/>
            <person name="Rabeya T."/>
            <person name="Hossain A.S."/>
            <person name="Chowdhury A."/>
            <person name="Snigdha A.R."/>
            <person name="Mortoza M.S."/>
            <person name="Matin S.A."/>
            <person name="Hoque S.M.E."/>
            <person name="Islam M.K."/>
            <person name="Roy D.K."/>
            <person name="Haider R."/>
            <person name="Moosa M.M."/>
            <person name="Elias S.M."/>
            <person name="Hasan A.M."/>
            <person name="Jahan S."/>
            <person name="Shafiuddin M."/>
            <person name="Mahmood N."/>
            <person name="Shommy N.S."/>
        </authorList>
    </citation>
    <scope>NUCLEOTIDE SEQUENCE [LARGE SCALE GENOMIC DNA]</scope>
    <source>
        <strain evidence="3">cv. O-4</strain>
    </source>
</reference>
<dbReference type="Proteomes" id="UP000187203">
    <property type="component" value="Unassembled WGS sequence"/>
</dbReference>
<comment type="caution">
    <text evidence="2">The sequence shown here is derived from an EMBL/GenBank/DDBJ whole genome shotgun (WGS) entry which is preliminary data.</text>
</comment>
<evidence type="ECO:0000256" key="1">
    <source>
        <dbReference type="SAM" id="MobiDB-lite"/>
    </source>
</evidence>
<feature type="compositionally biased region" description="Acidic residues" evidence="1">
    <location>
        <begin position="102"/>
        <end position="113"/>
    </location>
</feature>
<dbReference type="OrthoDB" id="1725728at2759"/>
<dbReference type="EMBL" id="AWUE01016319">
    <property type="protein sequence ID" value="OMO92926.1"/>
    <property type="molecule type" value="Genomic_DNA"/>
</dbReference>
<proteinExistence type="predicted"/>
<gene>
    <name evidence="2" type="ORF">COLO4_17202</name>
</gene>
<organism evidence="2 3">
    <name type="scientific">Corchorus olitorius</name>
    <dbReference type="NCBI Taxonomy" id="93759"/>
    <lineage>
        <taxon>Eukaryota</taxon>
        <taxon>Viridiplantae</taxon>
        <taxon>Streptophyta</taxon>
        <taxon>Embryophyta</taxon>
        <taxon>Tracheophyta</taxon>
        <taxon>Spermatophyta</taxon>
        <taxon>Magnoliopsida</taxon>
        <taxon>eudicotyledons</taxon>
        <taxon>Gunneridae</taxon>
        <taxon>Pentapetalae</taxon>
        <taxon>rosids</taxon>
        <taxon>malvids</taxon>
        <taxon>Malvales</taxon>
        <taxon>Malvaceae</taxon>
        <taxon>Grewioideae</taxon>
        <taxon>Apeibeae</taxon>
        <taxon>Corchorus</taxon>
    </lineage>
</organism>
<dbReference type="AlphaFoldDB" id="A0A1R3JDM9"/>
<keyword evidence="3" id="KW-1185">Reference proteome</keyword>
<sequence>MLVMAGVSDTQIAISDKLRGKLGQTKVKRYWPGKAPEWADDADEEGDIKIARVVALENAFTIHDDSDILRKVDSRRKEEKDKGEVASETTRGNVLCEVEEEELEYETDSEEENVGIPMVKAVYDP</sequence>
<dbReference type="InterPro" id="IPR033194">
    <property type="entry name" value="MFAP1"/>
</dbReference>
<dbReference type="STRING" id="93759.A0A1R3JDM9"/>
<name>A0A1R3JDM9_9ROSI</name>
<dbReference type="PANTHER" id="PTHR15327">
    <property type="entry name" value="MICROFIBRIL-ASSOCIATED PROTEIN"/>
    <property type="match status" value="1"/>
</dbReference>
<evidence type="ECO:0000313" key="3">
    <source>
        <dbReference type="Proteomes" id="UP000187203"/>
    </source>
</evidence>